<evidence type="ECO:0000313" key="3">
    <source>
        <dbReference type="Proteomes" id="UP001236258"/>
    </source>
</evidence>
<organism evidence="2 3">
    <name type="scientific">Alkalimonas delamerensis</name>
    <dbReference type="NCBI Taxonomy" id="265981"/>
    <lineage>
        <taxon>Bacteria</taxon>
        <taxon>Pseudomonadati</taxon>
        <taxon>Pseudomonadota</taxon>
        <taxon>Gammaproteobacteria</taxon>
        <taxon>Alkalimonas</taxon>
    </lineage>
</organism>
<dbReference type="RefSeq" id="WP_305944758.1">
    <property type="nucleotide sequence ID" value="NZ_JAUZVY010000002.1"/>
</dbReference>
<gene>
    <name evidence="2" type="ORF">Q3O59_06265</name>
</gene>
<keyword evidence="1" id="KW-0472">Membrane</keyword>
<accession>A0ABT9GNT8</accession>
<comment type="caution">
    <text evidence="2">The sequence shown here is derived from an EMBL/GenBank/DDBJ whole genome shotgun (WGS) entry which is preliminary data.</text>
</comment>
<name>A0ABT9GNT8_9GAMM</name>
<protein>
    <submittedName>
        <fullName evidence="2">FixH family protein</fullName>
    </submittedName>
</protein>
<reference evidence="2 3" key="1">
    <citation type="submission" date="2023-08" db="EMBL/GenBank/DDBJ databases">
        <authorList>
            <person name="Joshi A."/>
            <person name="Thite S."/>
        </authorList>
    </citation>
    <scope>NUCLEOTIDE SEQUENCE [LARGE SCALE GENOMIC DNA]</scope>
    <source>
        <strain evidence="2 3">1E1</strain>
    </source>
</reference>
<dbReference type="Proteomes" id="UP001236258">
    <property type="component" value="Unassembled WGS sequence"/>
</dbReference>
<keyword evidence="1" id="KW-1133">Transmembrane helix</keyword>
<evidence type="ECO:0000256" key="1">
    <source>
        <dbReference type="SAM" id="Phobius"/>
    </source>
</evidence>
<evidence type="ECO:0000313" key="2">
    <source>
        <dbReference type="EMBL" id="MDP4528634.1"/>
    </source>
</evidence>
<dbReference type="InterPro" id="IPR008620">
    <property type="entry name" value="FixH"/>
</dbReference>
<keyword evidence="3" id="KW-1185">Reference proteome</keyword>
<dbReference type="Pfam" id="PF05751">
    <property type="entry name" value="FixH"/>
    <property type="match status" value="1"/>
</dbReference>
<keyword evidence="1" id="KW-0812">Transmembrane</keyword>
<dbReference type="EMBL" id="JAUZVY010000002">
    <property type="protein sequence ID" value="MDP4528634.1"/>
    <property type="molecule type" value="Genomic_DNA"/>
</dbReference>
<feature type="transmembrane region" description="Helical" evidence="1">
    <location>
        <begin position="12"/>
        <end position="32"/>
    </location>
</feature>
<sequence>MQLDTQPWYKQLWPWILILIPLVAFIRGGWAFHVMLQNQPEMVVDDYYREGRTINNRLELYREAALRNLEAHVLVIGNRAVVRFAENAVLDETLHLDFHHTTLGAHDFEVVAERSGELLYVATLPHTPSGRFRLVVSDDSKEWRLRVTLDVPTEQEVRLGY</sequence>
<proteinExistence type="predicted"/>